<feature type="transmembrane region" description="Helical" evidence="2">
    <location>
        <begin position="92"/>
        <end position="112"/>
    </location>
</feature>
<evidence type="ECO:0000256" key="2">
    <source>
        <dbReference type="SAM" id="Phobius"/>
    </source>
</evidence>
<dbReference type="Gene3D" id="1.10.287.910">
    <property type="entry name" value="bacterial mercury transporter, merf"/>
    <property type="match status" value="1"/>
</dbReference>
<dbReference type="AlphaFoldDB" id="A0A344PME7"/>
<evidence type="ECO:0000256" key="1">
    <source>
        <dbReference type="SAM" id="MobiDB-lite"/>
    </source>
</evidence>
<proteinExistence type="predicted"/>
<evidence type="ECO:0000313" key="4">
    <source>
        <dbReference type="Proteomes" id="UP000252023"/>
    </source>
</evidence>
<evidence type="ECO:0000313" key="3">
    <source>
        <dbReference type="EMBL" id="AXC50552.1"/>
    </source>
</evidence>
<feature type="transmembrane region" description="Helical" evidence="2">
    <location>
        <begin position="242"/>
        <end position="271"/>
    </location>
</feature>
<feature type="transmembrane region" description="Helical" evidence="2">
    <location>
        <begin position="132"/>
        <end position="154"/>
    </location>
</feature>
<feature type="compositionally biased region" description="Basic and acidic residues" evidence="1">
    <location>
        <begin position="1"/>
        <end position="15"/>
    </location>
</feature>
<dbReference type="InterPro" id="IPR018692">
    <property type="entry name" value="DUF2189"/>
</dbReference>
<keyword evidence="4" id="KW-1185">Reference proteome</keyword>
<keyword evidence="2" id="KW-1133">Transmembrane helix</keyword>
<organism evidence="3 4">
    <name type="scientific">Paracoccus suum</name>
    <dbReference type="NCBI Taxonomy" id="2259340"/>
    <lineage>
        <taxon>Bacteria</taxon>
        <taxon>Pseudomonadati</taxon>
        <taxon>Pseudomonadota</taxon>
        <taxon>Alphaproteobacteria</taxon>
        <taxon>Rhodobacterales</taxon>
        <taxon>Paracoccaceae</taxon>
        <taxon>Paracoccus</taxon>
    </lineage>
</organism>
<feature type="transmembrane region" description="Helical" evidence="2">
    <location>
        <begin position="191"/>
        <end position="214"/>
    </location>
</feature>
<feature type="transmembrane region" description="Helical" evidence="2">
    <location>
        <begin position="160"/>
        <end position="179"/>
    </location>
</feature>
<keyword evidence="2" id="KW-0812">Transmembrane</keyword>
<sequence length="300" mass="33019">MLNDPVDPREPKELPPTDNPHAGGIVIPKVVPSLPRENPYVRSLPGRTALSWLGQGWRDLWANSLPSLLYGLGVFCLSAWIAWLLFHLELDYVLFPALAGFLVLGPLVANGLYEKSRRLELGERTSFLQMIFVRPASGYQALFMGVLLLGLFLLWLRAAVIIYALFFGVVGFPGIEDLGQMLLFTHKGWGLLIAGSAVGALFAAFGFAISVFALPMMLEERTDALTALGISMAMTWNNLRVMIVWGAIVLVLFAICVASLFIGLIVIFPLLGHATWHAYRTIRGTSHAGKPSERMFIRPA</sequence>
<name>A0A344PME7_9RHOB</name>
<dbReference type="OrthoDB" id="9809543at2"/>
<dbReference type="EMBL" id="CP030918">
    <property type="protein sequence ID" value="AXC50552.1"/>
    <property type="molecule type" value="Genomic_DNA"/>
</dbReference>
<feature type="transmembrane region" description="Helical" evidence="2">
    <location>
        <begin position="68"/>
        <end position="86"/>
    </location>
</feature>
<dbReference type="Proteomes" id="UP000252023">
    <property type="component" value="Chromosome"/>
</dbReference>
<dbReference type="Pfam" id="PF09955">
    <property type="entry name" value="DUF2189"/>
    <property type="match status" value="1"/>
</dbReference>
<keyword evidence="2" id="KW-0472">Membrane</keyword>
<gene>
    <name evidence="3" type="ORF">DRW48_13450</name>
</gene>
<feature type="region of interest" description="Disordered" evidence="1">
    <location>
        <begin position="1"/>
        <end position="23"/>
    </location>
</feature>
<dbReference type="RefSeq" id="WP_114076869.1">
    <property type="nucleotide sequence ID" value="NZ_CP030918.1"/>
</dbReference>
<reference evidence="4" key="1">
    <citation type="submission" date="2018-07" db="EMBL/GenBank/DDBJ databases">
        <title>Genome sequencing of Paracoccus sp. SC2-6.</title>
        <authorList>
            <person name="Heo J."/>
            <person name="Kim S.-J."/>
            <person name="Kwon S.-W."/>
        </authorList>
    </citation>
    <scope>NUCLEOTIDE SEQUENCE [LARGE SCALE GENOMIC DNA]</scope>
    <source>
        <strain evidence="4">SC2-6</strain>
    </source>
</reference>
<accession>A0A344PME7</accession>
<dbReference type="KEGG" id="pars:DRW48_13450"/>
<protein>
    <submittedName>
        <fullName evidence="3">DUF2189 domain-containing protein</fullName>
    </submittedName>
</protein>